<comment type="pathway">
    <text evidence="1 8">Amino-acid degradation; L-alanine degradation via dehydrogenase pathway; NH(3) and pyruvate from L-alanine: step 1/1.</text>
</comment>
<evidence type="ECO:0000259" key="12">
    <source>
        <dbReference type="SMART" id="SM01002"/>
    </source>
</evidence>
<dbReference type="Proteomes" id="UP000252586">
    <property type="component" value="Unassembled WGS sequence"/>
</dbReference>
<dbReference type="InterPro" id="IPR008141">
    <property type="entry name" value="Ala_DH"/>
</dbReference>
<evidence type="ECO:0000313" key="14">
    <source>
        <dbReference type="EMBL" id="RBO90348.1"/>
    </source>
</evidence>
<dbReference type="EMBL" id="QNRE01000006">
    <property type="protein sequence ID" value="RBO90348.1"/>
    <property type="molecule type" value="Genomic_DNA"/>
</dbReference>
<dbReference type="Pfam" id="PF05222">
    <property type="entry name" value="AlaDh_PNT_N"/>
    <property type="match status" value="1"/>
</dbReference>
<reference evidence="14 15" key="1">
    <citation type="submission" date="2018-06" db="EMBL/GenBank/DDBJ databases">
        <title>Genomic Encyclopedia of Type Strains, Phase IV (KMG-IV): sequencing the most valuable type-strain genomes for metagenomic binning, comparative biology and taxonomic classification.</title>
        <authorList>
            <person name="Goeker M."/>
        </authorList>
    </citation>
    <scope>NUCLEOTIDE SEQUENCE [LARGE SCALE GENOMIC DNA]</scope>
    <source>
        <strain evidence="14 15">DSM 44599</strain>
    </source>
</reference>
<dbReference type="InterPro" id="IPR036291">
    <property type="entry name" value="NAD(P)-bd_dom_sf"/>
</dbReference>
<evidence type="ECO:0000256" key="3">
    <source>
        <dbReference type="ARBA" id="ARBA00012897"/>
    </source>
</evidence>
<dbReference type="GO" id="GO:0005886">
    <property type="term" value="C:plasma membrane"/>
    <property type="evidence" value="ECO:0007669"/>
    <property type="project" value="TreeGrafter"/>
</dbReference>
<feature type="binding site" evidence="10">
    <location>
        <position position="48"/>
    </location>
    <ligand>
        <name>substrate</name>
    </ligand>
</feature>
<feature type="binding site" evidence="11">
    <location>
        <position position="236"/>
    </location>
    <ligand>
        <name>NAD(+)</name>
        <dbReference type="ChEBI" id="CHEBI:57540"/>
    </ligand>
</feature>
<dbReference type="PROSITE" id="PS00837">
    <property type="entry name" value="ALADH_PNT_2"/>
    <property type="match status" value="1"/>
</dbReference>
<evidence type="ECO:0000256" key="6">
    <source>
        <dbReference type="ARBA" id="ARBA00065528"/>
    </source>
</evidence>
<feature type="binding site" evidence="11">
    <location>
        <begin position="331"/>
        <end position="334"/>
    </location>
    <ligand>
        <name>NAD(+)</name>
        <dbReference type="ChEBI" id="CHEBI:57540"/>
    </ligand>
</feature>
<comment type="caution">
    <text evidence="14">The sequence shown here is derived from an EMBL/GenBank/DDBJ whole genome shotgun (WGS) entry which is preliminary data.</text>
</comment>
<feature type="binding site" evidence="11">
    <location>
        <begin position="300"/>
        <end position="303"/>
    </location>
    <ligand>
        <name>NAD(+)</name>
        <dbReference type="ChEBI" id="CHEBI:57540"/>
    </ligand>
</feature>
<comment type="catalytic activity">
    <reaction evidence="8">
        <text>L-alanine + NAD(+) + H2O = pyruvate + NH4(+) + NADH + H(+)</text>
        <dbReference type="Rhea" id="RHEA:18405"/>
        <dbReference type="ChEBI" id="CHEBI:15361"/>
        <dbReference type="ChEBI" id="CHEBI:15377"/>
        <dbReference type="ChEBI" id="CHEBI:15378"/>
        <dbReference type="ChEBI" id="CHEBI:28938"/>
        <dbReference type="ChEBI" id="CHEBI:57540"/>
        <dbReference type="ChEBI" id="CHEBI:57945"/>
        <dbReference type="ChEBI" id="CHEBI:57972"/>
        <dbReference type="EC" id="1.4.1.1"/>
    </reaction>
</comment>
<feature type="domain" description="Alanine dehydrogenase/pyridine nucleotide transhydrogenase N-terminal" evidence="13">
    <location>
        <begin position="37"/>
        <end position="170"/>
    </location>
</feature>
<dbReference type="STRING" id="1210090.GCA_001613185_07029"/>
<feature type="domain" description="Alanine dehydrogenase/pyridine nucleotide transhydrogenase NAD(H)-binding" evidence="12">
    <location>
        <begin position="182"/>
        <end position="330"/>
    </location>
</feature>
<gene>
    <name evidence="14" type="ORF">DFR74_106234</name>
</gene>
<keyword evidence="11" id="KW-0547">Nucleotide-binding</keyword>
<dbReference type="CDD" id="cd05305">
    <property type="entry name" value="L-AlaDH"/>
    <property type="match status" value="1"/>
</dbReference>
<feature type="binding site" evidence="11">
    <location>
        <position position="253"/>
    </location>
    <ligand>
        <name>NAD(+)</name>
        <dbReference type="ChEBI" id="CHEBI:57540"/>
    </ligand>
</feature>
<accession>A0A366DMA2</accession>
<dbReference type="SMART" id="SM01003">
    <property type="entry name" value="AlaDh_PNT_N"/>
    <property type="match status" value="1"/>
</dbReference>
<dbReference type="SUPFAM" id="SSF52283">
    <property type="entry name" value="Formate/glycerate dehydrogenase catalytic domain-like"/>
    <property type="match status" value="1"/>
</dbReference>
<comment type="function">
    <text evidence="8">Catalyzes the reversible reductive amination of pyruvate to L-alanine.</text>
</comment>
<feature type="binding site" evidence="11">
    <location>
        <position position="167"/>
    </location>
    <ligand>
        <name>NAD(+)</name>
        <dbReference type="ChEBI" id="CHEBI:57540"/>
    </ligand>
</feature>
<dbReference type="SMART" id="SM01002">
    <property type="entry name" value="AlaDh_PNT_C"/>
    <property type="match status" value="1"/>
</dbReference>
<dbReference type="FunFam" id="3.40.50.720:FF:000049">
    <property type="entry name" value="Alanine dehydrogenase"/>
    <property type="match status" value="1"/>
</dbReference>
<evidence type="ECO:0000256" key="5">
    <source>
        <dbReference type="ARBA" id="ARBA00023027"/>
    </source>
</evidence>
<dbReference type="SUPFAM" id="SSF51735">
    <property type="entry name" value="NAD(P)-binding Rossmann-fold domains"/>
    <property type="match status" value="1"/>
</dbReference>
<dbReference type="Gene3D" id="3.40.50.720">
    <property type="entry name" value="NAD(P)-binding Rossmann-like Domain"/>
    <property type="match status" value="2"/>
</dbReference>
<protein>
    <recommendedName>
        <fullName evidence="7 8">Alanine dehydrogenase</fullName>
        <ecNumber evidence="3 8">1.4.1.1</ecNumber>
    </recommendedName>
</protein>
<feature type="active site" description="Proton donor/acceptor" evidence="9">
    <location>
        <position position="129"/>
    </location>
</feature>
<dbReference type="PANTHER" id="PTHR42795">
    <property type="entry name" value="ALANINE DEHYDROGENASE"/>
    <property type="match status" value="1"/>
</dbReference>
<dbReference type="NCBIfam" id="TIGR00518">
    <property type="entry name" value="alaDH"/>
    <property type="match status" value="1"/>
</dbReference>
<dbReference type="GO" id="GO:0000166">
    <property type="term" value="F:nucleotide binding"/>
    <property type="evidence" value="ECO:0007669"/>
    <property type="project" value="UniProtKB-KW"/>
</dbReference>
<keyword evidence="4 8" id="KW-0560">Oxidoreductase</keyword>
<dbReference type="Pfam" id="PF01262">
    <property type="entry name" value="AlaDh_PNT_C"/>
    <property type="match status" value="1"/>
</dbReference>
<feature type="active site" description="Proton donor/acceptor" evidence="9">
    <location>
        <position position="303"/>
    </location>
</feature>
<dbReference type="AlphaFoldDB" id="A0A366DMA2"/>
<dbReference type="PANTHER" id="PTHR42795:SF1">
    <property type="entry name" value="ALANINE DEHYDROGENASE"/>
    <property type="match status" value="1"/>
</dbReference>
<evidence type="ECO:0000256" key="7">
    <source>
        <dbReference type="ARBA" id="ARBA00072341"/>
    </source>
</evidence>
<dbReference type="InterPro" id="IPR008143">
    <property type="entry name" value="Ala_DH/PNT_CS2"/>
</dbReference>
<dbReference type="EC" id="1.4.1.1" evidence="3 8"/>
<dbReference type="InterPro" id="IPR007886">
    <property type="entry name" value="AlaDH/PNT_N"/>
</dbReference>
<feature type="binding site" evidence="10">
    <location>
        <position position="108"/>
    </location>
    <ligand>
        <name>substrate</name>
    </ligand>
</feature>
<sequence>MARKRLPRGAAAPGVRRPRAVVAKREWVGDDGGMRIGVPREVKEQEFRVALTPAGAGELVRHGHAVVVESAAGVGSGFGDGAYAASGAELAPDADVVWGTADLVLKVKEPIAPEYSRMRRDQVLFTYLHLAASKECTDAILSSGVTAIAYETVRAADGSLPLLAPMSEVAGKLAPQVGAYHLMAPLGGSGVLLGGVPGVRPAEVVVIGGGVVGSSAASVASGMGARVTVLDTNPVRLRELDARFHSRITTVSSNAAEVEKAVLGADLVIGSVLVPGARAPKLVTEEMVAGMRPGSVLVDIAIDQGGCFEGSRPTTHANPTYRVADSLYYCVANMPGAVPHTATVALTNATLPYVRAIADQGWQAACVTHPDLARGLTAGAGELLSREVAAAHGYPVAAQASGAS</sequence>
<comment type="similarity">
    <text evidence="2 8">Belongs to the AlaDH/PNT family.</text>
</comment>
<feature type="binding site" evidence="11">
    <location>
        <position position="231"/>
    </location>
    <ligand>
        <name>NAD(+)</name>
        <dbReference type="ChEBI" id="CHEBI:57540"/>
    </ligand>
</feature>
<evidence type="ECO:0000256" key="1">
    <source>
        <dbReference type="ARBA" id="ARBA00005206"/>
    </source>
</evidence>
<feature type="binding site" evidence="11">
    <location>
        <position position="312"/>
    </location>
    <ligand>
        <name>NAD(+)</name>
        <dbReference type="ChEBI" id="CHEBI:57540"/>
    </ligand>
</feature>
<evidence type="ECO:0000313" key="15">
    <source>
        <dbReference type="Proteomes" id="UP000252586"/>
    </source>
</evidence>
<evidence type="ECO:0000256" key="8">
    <source>
        <dbReference type="PIRNR" id="PIRNR000183"/>
    </source>
</evidence>
<evidence type="ECO:0000256" key="4">
    <source>
        <dbReference type="ARBA" id="ARBA00023002"/>
    </source>
</evidence>
<evidence type="ECO:0000256" key="9">
    <source>
        <dbReference type="PIRSR" id="PIRSR000183-1"/>
    </source>
</evidence>
<evidence type="ECO:0000256" key="10">
    <source>
        <dbReference type="PIRSR" id="PIRSR000183-2"/>
    </source>
</evidence>
<proteinExistence type="inferred from homology"/>
<dbReference type="GO" id="GO:0000286">
    <property type="term" value="F:alanine dehydrogenase activity"/>
    <property type="evidence" value="ECO:0007669"/>
    <property type="project" value="UniProtKB-UniRule"/>
</dbReference>
<name>A0A366DMA2_9NOCA</name>
<dbReference type="PIRSF" id="PIRSF000183">
    <property type="entry name" value="Alanine_dh"/>
    <property type="match status" value="1"/>
</dbReference>
<dbReference type="UniPathway" id="UPA00527">
    <property type="reaction ID" value="UER00585"/>
</dbReference>
<organism evidence="14 15">
    <name type="scientific">Nocardia puris</name>
    <dbReference type="NCBI Taxonomy" id="208602"/>
    <lineage>
        <taxon>Bacteria</taxon>
        <taxon>Bacillati</taxon>
        <taxon>Actinomycetota</taxon>
        <taxon>Actinomycetes</taxon>
        <taxon>Mycobacteriales</taxon>
        <taxon>Nocardiaceae</taxon>
        <taxon>Nocardia</taxon>
    </lineage>
</organism>
<keyword evidence="15" id="KW-1185">Reference proteome</keyword>
<keyword evidence="5 8" id="KW-0520">NAD</keyword>
<evidence type="ECO:0000259" key="13">
    <source>
        <dbReference type="SMART" id="SM01003"/>
    </source>
</evidence>
<dbReference type="InterPro" id="IPR007698">
    <property type="entry name" value="AlaDH/PNT_NAD(H)-bd"/>
</dbReference>
<evidence type="ECO:0000256" key="11">
    <source>
        <dbReference type="PIRSR" id="PIRSR000183-3"/>
    </source>
</evidence>
<feature type="binding site" evidence="11">
    <location>
        <begin position="272"/>
        <end position="273"/>
    </location>
    <ligand>
        <name>NAD(+)</name>
        <dbReference type="ChEBI" id="CHEBI:57540"/>
    </ligand>
</feature>
<evidence type="ECO:0000256" key="2">
    <source>
        <dbReference type="ARBA" id="ARBA00005689"/>
    </source>
</evidence>
<dbReference type="GO" id="GO:0042853">
    <property type="term" value="P:L-alanine catabolic process"/>
    <property type="evidence" value="ECO:0007669"/>
    <property type="project" value="UniProtKB-UniPathway"/>
</dbReference>
<comment type="subunit">
    <text evidence="6">Homohexamer. Trimer of dimers.</text>
</comment>